<keyword evidence="7 10" id="KW-0574">Periplasm</keyword>
<evidence type="ECO:0000256" key="10">
    <source>
        <dbReference type="HAMAP-Rule" id="MF_00240"/>
    </source>
</evidence>
<reference evidence="11" key="1">
    <citation type="journal article" date="2020" name="mSystems">
        <title>Genome- and Community-Level Interaction Insights into Carbon Utilization and Element Cycling Functions of Hydrothermarchaeota in Hydrothermal Sediment.</title>
        <authorList>
            <person name="Zhou Z."/>
            <person name="Liu Y."/>
            <person name="Xu W."/>
            <person name="Pan J."/>
            <person name="Luo Z.H."/>
            <person name="Li M."/>
        </authorList>
    </citation>
    <scope>NUCLEOTIDE SEQUENCE [LARGE SCALE GENOMIC DNA]</scope>
    <source>
        <strain evidence="11">HyVt-493</strain>
    </source>
</reference>
<dbReference type="Pfam" id="PF03548">
    <property type="entry name" value="LolA"/>
    <property type="match status" value="1"/>
</dbReference>
<comment type="similarity">
    <text evidence="2 10">Belongs to the LolA family.</text>
</comment>
<gene>
    <name evidence="10 11" type="primary">lolA</name>
    <name evidence="11" type="ORF">ENJ51_10690</name>
</gene>
<dbReference type="PANTHER" id="PTHR35869:SF1">
    <property type="entry name" value="OUTER-MEMBRANE LIPOPROTEIN CARRIER PROTEIN"/>
    <property type="match status" value="1"/>
</dbReference>
<evidence type="ECO:0000256" key="9">
    <source>
        <dbReference type="ARBA" id="ARBA00023186"/>
    </source>
</evidence>
<dbReference type="SUPFAM" id="SSF89392">
    <property type="entry name" value="Prokaryotic lipoproteins and lipoprotein localization factors"/>
    <property type="match status" value="1"/>
</dbReference>
<sequence length="220" mass="24452" precursor="true">MKKIAIKTVAKTFVTGALLVALGYSATITAAQDAARTRLDNFFTKVTSLKGSFNQQVYDKKGKIIQKAAGQLYLSRPGKFRWVYATPDPQEIIADGKNVWIYDKDLEQVTVKPMRAAIASTPIAILTRKASPQSQFQVSKMAIKTAGLDWFNLKPHRGSSDFKNIQLGLDRTGRLRQMLMFDKLGQKTVINLNITNNAPVNARQFYFKPPKGVDLIGTPS</sequence>
<accession>A0A7V2WVL9</accession>
<dbReference type="HAMAP" id="MF_00240">
    <property type="entry name" value="LolA"/>
    <property type="match status" value="1"/>
</dbReference>
<keyword evidence="8 10" id="KW-0653">Protein transport</keyword>
<keyword evidence="5 10" id="KW-0813">Transport</keyword>
<evidence type="ECO:0000313" key="11">
    <source>
        <dbReference type="EMBL" id="HFC93263.1"/>
    </source>
</evidence>
<dbReference type="InterPro" id="IPR018323">
    <property type="entry name" value="OM_lipoprot_carrier_LolA_Pbac"/>
</dbReference>
<keyword evidence="9 10" id="KW-0143">Chaperone</keyword>
<dbReference type="InterPro" id="IPR029046">
    <property type="entry name" value="LolA/LolB/LppX"/>
</dbReference>
<dbReference type="NCBIfam" id="TIGR00547">
    <property type="entry name" value="lolA"/>
    <property type="match status" value="1"/>
</dbReference>
<comment type="caution">
    <text evidence="11">The sequence shown here is derived from an EMBL/GenBank/DDBJ whole genome shotgun (WGS) entry which is preliminary data.</text>
</comment>
<evidence type="ECO:0000256" key="1">
    <source>
        <dbReference type="ARBA" id="ARBA00004418"/>
    </source>
</evidence>
<organism evidence="11">
    <name type="scientific">Leucothrix mucor</name>
    <dbReference type="NCBI Taxonomy" id="45248"/>
    <lineage>
        <taxon>Bacteria</taxon>
        <taxon>Pseudomonadati</taxon>
        <taxon>Pseudomonadota</taxon>
        <taxon>Gammaproteobacteria</taxon>
        <taxon>Thiotrichales</taxon>
        <taxon>Thiotrichaceae</taxon>
        <taxon>Leucothrix</taxon>
    </lineage>
</organism>
<comment type="subunit">
    <text evidence="3 10">Monomer.</text>
</comment>
<dbReference type="Gene3D" id="2.50.20.10">
    <property type="entry name" value="Lipoprotein localisation LolA/LolB/LppX"/>
    <property type="match status" value="1"/>
</dbReference>
<keyword evidence="6 10" id="KW-0732">Signal</keyword>
<evidence type="ECO:0000256" key="4">
    <source>
        <dbReference type="ARBA" id="ARBA00014035"/>
    </source>
</evidence>
<dbReference type="PANTHER" id="PTHR35869">
    <property type="entry name" value="OUTER-MEMBRANE LIPOPROTEIN CARRIER PROTEIN"/>
    <property type="match status" value="1"/>
</dbReference>
<evidence type="ECO:0000256" key="7">
    <source>
        <dbReference type="ARBA" id="ARBA00022764"/>
    </source>
</evidence>
<proteinExistence type="inferred from homology"/>
<evidence type="ECO:0000256" key="8">
    <source>
        <dbReference type="ARBA" id="ARBA00022927"/>
    </source>
</evidence>
<evidence type="ECO:0000256" key="5">
    <source>
        <dbReference type="ARBA" id="ARBA00022448"/>
    </source>
</evidence>
<dbReference type="GO" id="GO:0030288">
    <property type="term" value="C:outer membrane-bounded periplasmic space"/>
    <property type="evidence" value="ECO:0007669"/>
    <property type="project" value="TreeGrafter"/>
</dbReference>
<comment type="subcellular location">
    <subcellularLocation>
        <location evidence="1 10">Periplasm</location>
    </subcellularLocation>
</comment>
<keyword evidence="11" id="KW-0449">Lipoprotein</keyword>
<evidence type="ECO:0000256" key="6">
    <source>
        <dbReference type="ARBA" id="ARBA00022729"/>
    </source>
</evidence>
<dbReference type="AlphaFoldDB" id="A0A7V2WVL9"/>
<feature type="chain" id="PRO_5031653994" description="Outer-membrane lipoprotein carrier protein" evidence="10">
    <location>
        <begin position="31"/>
        <end position="220"/>
    </location>
</feature>
<name>A0A7V2WVL9_LEUMU</name>
<evidence type="ECO:0000256" key="2">
    <source>
        <dbReference type="ARBA" id="ARBA00007615"/>
    </source>
</evidence>
<dbReference type="InterPro" id="IPR004564">
    <property type="entry name" value="OM_lipoprot_carrier_LolA-like"/>
</dbReference>
<evidence type="ECO:0000256" key="3">
    <source>
        <dbReference type="ARBA" id="ARBA00011245"/>
    </source>
</evidence>
<comment type="function">
    <text evidence="10">Participates in the translocation of lipoproteins from the inner membrane to the outer membrane. Only forms a complex with a lipoprotein if the residue after the N-terminal Cys is not an aspartate (The Asp acts as a targeting signal to indicate that the lipoprotein should stay in the inner membrane).</text>
</comment>
<protein>
    <recommendedName>
        <fullName evidence="4 10">Outer-membrane lipoprotein carrier protein</fullName>
    </recommendedName>
</protein>
<dbReference type="GO" id="GO:0044874">
    <property type="term" value="P:lipoprotein localization to outer membrane"/>
    <property type="evidence" value="ECO:0007669"/>
    <property type="project" value="UniProtKB-UniRule"/>
</dbReference>
<feature type="signal peptide" evidence="10">
    <location>
        <begin position="1"/>
        <end position="30"/>
    </location>
</feature>
<dbReference type="EMBL" id="DRMS01000401">
    <property type="protein sequence ID" value="HFC93263.1"/>
    <property type="molecule type" value="Genomic_DNA"/>
</dbReference>
<dbReference type="CDD" id="cd16325">
    <property type="entry name" value="LolA"/>
    <property type="match status" value="1"/>
</dbReference>
<dbReference type="Proteomes" id="UP000885750">
    <property type="component" value="Unassembled WGS sequence"/>
</dbReference>
<dbReference type="GO" id="GO:0042953">
    <property type="term" value="P:lipoprotein transport"/>
    <property type="evidence" value="ECO:0007669"/>
    <property type="project" value="InterPro"/>
</dbReference>